<dbReference type="PANTHER" id="PTHR24305">
    <property type="entry name" value="CYTOCHROME P450"/>
    <property type="match status" value="1"/>
</dbReference>
<dbReference type="EMBL" id="JAUEPN010000002">
    <property type="protein sequence ID" value="KAK3298362.1"/>
    <property type="molecule type" value="Genomic_DNA"/>
</dbReference>
<dbReference type="AlphaFoldDB" id="A0AAE0HLE4"/>
<dbReference type="GO" id="GO:0020037">
    <property type="term" value="F:heme binding"/>
    <property type="evidence" value="ECO:0007669"/>
    <property type="project" value="InterPro"/>
</dbReference>
<dbReference type="CDD" id="cd11058">
    <property type="entry name" value="CYP60B-like"/>
    <property type="match status" value="1"/>
</dbReference>
<keyword evidence="8" id="KW-1185">Reference proteome</keyword>
<dbReference type="RefSeq" id="XP_062661876.1">
    <property type="nucleotide sequence ID" value="XM_062803039.1"/>
</dbReference>
<gene>
    <name evidence="7" type="ORF">B0H64DRAFT_384844</name>
</gene>
<comment type="cofactor">
    <cofactor evidence="1 6">
        <name>heme</name>
        <dbReference type="ChEBI" id="CHEBI:30413"/>
    </cofactor>
</comment>
<dbReference type="PRINTS" id="PR00463">
    <property type="entry name" value="EP450I"/>
</dbReference>
<reference evidence="7" key="2">
    <citation type="submission" date="2023-06" db="EMBL/GenBank/DDBJ databases">
        <authorList>
            <consortium name="Lawrence Berkeley National Laboratory"/>
            <person name="Haridas S."/>
            <person name="Hensen N."/>
            <person name="Bonometti L."/>
            <person name="Westerberg I."/>
            <person name="Brannstrom I.O."/>
            <person name="Guillou S."/>
            <person name="Cros-Aarteil S."/>
            <person name="Calhoun S."/>
            <person name="Kuo A."/>
            <person name="Mondo S."/>
            <person name="Pangilinan J."/>
            <person name="Riley R."/>
            <person name="Labutti K."/>
            <person name="Andreopoulos B."/>
            <person name="Lipzen A."/>
            <person name="Chen C."/>
            <person name="Yanf M."/>
            <person name="Daum C."/>
            <person name="Ng V."/>
            <person name="Clum A."/>
            <person name="Steindorff A."/>
            <person name="Ohm R."/>
            <person name="Martin F."/>
            <person name="Silar P."/>
            <person name="Natvig D."/>
            <person name="Lalanne C."/>
            <person name="Gautier V."/>
            <person name="Ament-Velasquez S.L."/>
            <person name="Kruys A."/>
            <person name="Hutchinson M.I."/>
            <person name="Powell A.J."/>
            <person name="Barry K."/>
            <person name="Miller A.N."/>
            <person name="Grigoriev I.V."/>
            <person name="Debuchy R."/>
            <person name="Gladieux P."/>
            <person name="Thoren M.H."/>
            <person name="Johannesson H."/>
        </authorList>
    </citation>
    <scope>NUCLEOTIDE SEQUENCE</scope>
    <source>
        <strain evidence="7">CBS 168.71</strain>
    </source>
</reference>
<name>A0AAE0HLE4_9PEZI</name>
<protein>
    <submittedName>
        <fullName evidence="7">Cytochrome P450</fullName>
    </submittedName>
</protein>
<dbReference type="GO" id="GO:0016705">
    <property type="term" value="F:oxidoreductase activity, acting on paired donors, with incorporation or reduction of molecular oxygen"/>
    <property type="evidence" value="ECO:0007669"/>
    <property type="project" value="InterPro"/>
</dbReference>
<keyword evidence="3 6" id="KW-0349">Heme</keyword>
<organism evidence="7 8">
    <name type="scientific">Chaetomium fimeti</name>
    <dbReference type="NCBI Taxonomy" id="1854472"/>
    <lineage>
        <taxon>Eukaryota</taxon>
        <taxon>Fungi</taxon>
        <taxon>Dikarya</taxon>
        <taxon>Ascomycota</taxon>
        <taxon>Pezizomycotina</taxon>
        <taxon>Sordariomycetes</taxon>
        <taxon>Sordariomycetidae</taxon>
        <taxon>Sordariales</taxon>
        <taxon>Chaetomiaceae</taxon>
        <taxon>Chaetomium</taxon>
    </lineage>
</organism>
<dbReference type="InterPro" id="IPR036396">
    <property type="entry name" value="Cyt_P450_sf"/>
</dbReference>
<evidence type="ECO:0000256" key="3">
    <source>
        <dbReference type="ARBA" id="ARBA00022617"/>
    </source>
</evidence>
<dbReference type="GO" id="GO:0005506">
    <property type="term" value="F:iron ion binding"/>
    <property type="evidence" value="ECO:0007669"/>
    <property type="project" value="InterPro"/>
</dbReference>
<evidence type="ECO:0000256" key="4">
    <source>
        <dbReference type="ARBA" id="ARBA00022723"/>
    </source>
</evidence>
<evidence type="ECO:0000256" key="1">
    <source>
        <dbReference type="ARBA" id="ARBA00001971"/>
    </source>
</evidence>
<evidence type="ECO:0000256" key="6">
    <source>
        <dbReference type="PIRSR" id="PIRSR602401-1"/>
    </source>
</evidence>
<evidence type="ECO:0000313" key="8">
    <source>
        <dbReference type="Proteomes" id="UP001278766"/>
    </source>
</evidence>
<proteinExistence type="inferred from homology"/>
<dbReference type="Pfam" id="PF00067">
    <property type="entry name" value="p450"/>
    <property type="match status" value="1"/>
</dbReference>
<keyword evidence="5 6" id="KW-0408">Iron</keyword>
<comment type="caution">
    <text evidence="7">The sequence shown here is derived from an EMBL/GenBank/DDBJ whole genome shotgun (WGS) entry which is preliminary data.</text>
</comment>
<dbReference type="InterPro" id="IPR050121">
    <property type="entry name" value="Cytochrome_P450_monoxygenase"/>
</dbReference>
<evidence type="ECO:0000313" key="7">
    <source>
        <dbReference type="EMBL" id="KAK3298362.1"/>
    </source>
</evidence>
<dbReference type="InterPro" id="IPR002401">
    <property type="entry name" value="Cyt_P450_E_grp-I"/>
</dbReference>
<keyword evidence="4 6" id="KW-0479">Metal-binding</keyword>
<dbReference type="InterPro" id="IPR001128">
    <property type="entry name" value="Cyt_P450"/>
</dbReference>
<comment type="similarity">
    <text evidence="2">Belongs to the cytochrome P450 family.</text>
</comment>
<dbReference type="SUPFAM" id="SSF48264">
    <property type="entry name" value="Cytochrome P450"/>
    <property type="match status" value="1"/>
</dbReference>
<dbReference type="PRINTS" id="PR00385">
    <property type="entry name" value="P450"/>
</dbReference>
<dbReference type="Gene3D" id="1.10.630.10">
    <property type="entry name" value="Cytochrome P450"/>
    <property type="match status" value="1"/>
</dbReference>
<feature type="binding site" description="axial binding residue" evidence="6">
    <location>
        <position position="450"/>
    </location>
    <ligand>
        <name>heme</name>
        <dbReference type="ChEBI" id="CHEBI:30413"/>
    </ligand>
    <ligandPart>
        <name>Fe</name>
        <dbReference type="ChEBI" id="CHEBI:18248"/>
    </ligandPart>
</feature>
<evidence type="ECO:0000256" key="5">
    <source>
        <dbReference type="ARBA" id="ARBA00023004"/>
    </source>
</evidence>
<dbReference type="GeneID" id="87839987"/>
<sequence length="511" mass="56947">MTDSTKLAGLCCLVALVLVVYQAIGIIYNLLFHPLRKYPGPWHWGASRAFLTVSTIRGRYVHQIKDLHRQYGHVVRIAPNELSFTDERAWNDICGATKAAPYGMKKDERLNDLVGGDATNPDLSKEKADMIHTRIRRSLAPAFSRSSVRQQSPLINSHVDEMVAVLSESAKQGQTVDMCRIYAFTMYDSFSDIFLGESMNLLGDPATRPWVDSMVGFAKATTTLAALSHYWVLRLLIGLLLKTMGNGSRDAFMNPCLDRFDRRLQRKDGGGSGRHDLVHLALESSKQQVSAKELRDFSPFLMVGGGETMGSLLPCLTYLLLKHPRAMQRVTREVREAFDGGGGGQDDITMDRVLRLPYLGACIDEALRMYPPVAQGNERVVPEGGAAVCGDHLPGGTIVVVSQLSAYRQKRNFFRPDHFVPERWLPEAGPEFANDRKAVFKPFSVGPQNCFGQEVAHYTLRLVMVRLLLSFKMKLCQESDAKNTWGGQLAVYNVWMKPPLNVELELAGVKG</sequence>
<evidence type="ECO:0000256" key="2">
    <source>
        <dbReference type="ARBA" id="ARBA00010617"/>
    </source>
</evidence>
<dbReference type="Proteomes" id="UP001278766">
    <property type="component" value="Unassembled WGS sequence"/>
</dbReference>
<reference evidence="7" key="1">
    <citation type="journal article" date="2023" name="Mol. Phylogenet. Evol.">
        <title>Genome-scale phylogeny and comparative genomics of the fungal order Sordariales.</title>
        <authorList>
            <person name="Hensen N."/>
            <person name="Bonometti L."/>
            <person name="Westerberg I."/>
            <person name="Brannstrom I.O."/>
            <person name="Guillou S."/>
            <person name="Cros-Aarteil S."/>
            <person name="Calhoun S."/>
            <person name="Haridas S."/>
            <person name="Kuo A."/>
            <person name="Mondo S."/>
            <person name="Pangilinan J."/>
            <person name="Riley R."/>
            <person name="LaButti K."/>
            <person name="Andreopoulos B."/>
            <person name="Lipzen A."/>
            <person name="Chen C."/>
            <person name="Yan M."/>
            <person name="Daum C."/>
            <person name="Ng V."/>
            <person name="Clum A."/>
            <person name="Steindorff A."/>
            <person name="Ohm R.A."/>
            <person name="Martin F."/>
            <person name="Silar P."/>
            <person name="Natvig D.O."/>
            <person name="Lalanne C."/>
            <person name="Gautier V."/>
            <person name="Ament-Velasquez S.L."/>
            <person name="Kruys A."/>
            <person name="Hutchinson M.I."/>
            <person name="Powell A.J."/>
            <person name="Barry K."/>
            <person name="Miller A.N."/>
            <person name="Grigoriev I.V."/>
            <person name="Debuchy R."/>
            <person name="Gladieux P."/>
            <person name="Hiltunen Thoren M."/>
            <person name="Johannesson H."/>
        </authorList>
    </citation>
    <scope>NUCLEOTIDE SEQUENCE</scope>
    <source>
        <strain evidence="7">CBS 168.71</strain>
    </source>
</reference>
<accession>A0AAE0HLE4</accession>
<dbReference type="PANTHER" id="PTHR24305:SF210">
    <property type="entry name" value="CYTOCHROME P450 MONOOXYGENASE ASQL-RELATED"/>
    <property type="match status" value="1"/>
</dbReference>
<dbReference type="GO" id="GO:0004497">
    <property type="term" value="F:monooxygenase activity"/>
    <property type="evidence" value="ECO:0007669"/>
    <property type="project" value="InterPro"/>
</dbReference>